<evidence type="ECO:0000256" key="3">
    <source>
        <dbReference type="ARBA" id="ARBA00033787"/>
    </source>
</evidence>
<organism evidence="4 5">
    <name type="scientific">Acetomicrobium hydrogeniformans ATCC BAA-1850</name>
    <dbReference type="NCBI Taxonomy" id="592015"/>
    <lineage>
        <taxon>Bacteria</taxon>
        <taxon>Thermotogati</taxon>
        <taxon>Synergistota</taxon>
        <taxon>Synergistia</taxon>
        <taxon>Synergistales</taxon>
        <taxon>Acetomicrobiaceae</taxon>
        <taxon>Acetomicrobium</taxon>
    </lineage>
</organism>
<dbReference type="InterPro" id="IPR051429">
    <property type="entry name" value="Encapsulin_nc"/>
</dbReference>
<dbReference type="EMBL" id="ACJX03000001">
    <property type="protein sequence ID" value="KRT35331.1"/>
    <property type="molecule type" value="Genomic_DNA"/>
</dbReference>
<dbReference type="Proteomes" id="UP000005273">
    <property type="component" value="Unassembled WGS sequence"/>
</dbReference>
<protein>
    <submittedName>
        <fullName evidence="4">Putative maritimacin</fullName>
    </submittedName>
</protein>
<comment type="caution">
    <text evidence="4">The sequence shown here is derived from an EMBL/GenBank/DDBJ whole genome shotgun (WGS) entry which is preliminary data.</text>
</comment>
<dbReference type="eggNOG" id="COG1659">
    <property type="taxonomic scope" value="Bacteria"/>
</dbReference>
<gene>
    <name evidence="4" type="ORF">HMPREF1705_04604</name>
</gene>
<comment type="similarity">
    <text evidence="2">Belongs to the encapsulin family. Family 1 subfamily.</text>
</comment>
<keyword evidence="5" id="KW-1185">Reference proteome</keyword>
<dbReference type="PANTHER" id="PTHR37165:SF1">
    <property type="entry name" value="TYPE 1 ENCAPSULIN SHELL PROTEIN"/>
    <property type="match status" value="1"/>
</dbReference>
<reference evidence="5" key="1">
    <citation type="submission" date="2012-09" db="EMBL/GenBank/DDBJ databases">
        <authorList>
            <person name="Weinstock G."/>
            <person name="Sodergren E."/>
            <person name="Clifton S."/>
            <person name="Fulton L."/>
            <person name="Fulton B."/>
            <person name="Courtney L."/>
            <person name="Fronick C."/>
            <person name="Harrison M."/>
            <person name="Strong C."/>
            <person name="Farmer C."/>
            <person name="Delehaunty K."/>
            <person name="Markovic C."/>
            <person name="Hall O."/>
            <person name="Minx P."/>
            <person name="Tomlinson C."/>
            <person name="Mitreva M."/>
            <person name="Nelson J."/>
            <person name="Hou S."/>
            <person name="Wollam A."/>
            <person name="Pepin K.H."/>
            <person name="Johnson M."/>
            <person name="Bhonagiri V."/>
            <person name="Nash W.E."/>
            <person name="Suruliraj S."/>
            <person name="Warren W."/>
            <person name="Chinwalla A."/>
            <person name="Mardis E.R."/>
            <person name="Wilson R.K."/>
        </authorList>
    </citation>
    <scope>NUCLEOTIDE SEQUENCE [LARGE SCALE GENOMIC DNA]</scope>
    <source>
        <strain evidence="5">OS1</strain>
    </source>
</reference>
<dbReference type="AlphaFoldDB" id="A0A0T5XAD4"/>
<dbReference type="GO" id="GO:0140737">
    <property type="term" value="C:encapsulin nanocompartment"/>
    <property type="evidence" value="ECO:0007669"/>
    <property type="project" value="UniProtKB-SubCell"/>
</dbReference>
<dbReference type="PANTHER" id="PTHR37165">
    <property type="entry name" value="PEPTIDASE U56 FAMILY"/>
    <property type="match status" value="1"/>
</dbReference>
<dbReference type="InterPro" id="IPR007544">
    <property type="entry name" value="ENCAP"/>
</dbReference>
<keyword evidence="3" id="KW-1284">Encapsulin nanocompartment</keyword>
<evidence type="ECO:0000313" key="4">
    <source>
        <dbReference type="EMBL" id="KRT35331.1"/>
    </source>
</evidence>
<dbReference type="Pfam" id="PF04454">
    <property type="entry name" value="Linocin_M18"/>
    <property type="match status" value="1"/>
</dbReference>
<evidence type="ECO:0000256" key="2">
    <source>
        <dbReference type="ARBA" id="ARBA00033743"/>
    </source>
</evidence>
<dbReference type="STRING" id="592015.HMPREF1705_04604"/>
<dbReference type="PIRSF" id="PIRSF019254">
    <property type="entry name" value="CFP29"/>
    <property type="match status" value="1"/>
</dbReference>
<evidence type="ECO:0000313" key="5">
    <source>
        <dbReference type="Proteomes" id="UP000005273"/>
    </source>
</evidence>
<comment type="subcellular location">
    <subcellularLocation>
        <location evidence="1">Encapsulin nanocompartment</location>
    </subcellularLocation>
</comment>
<dbReference type="NCBIfam" id="NF041155">
    <property type="entry name" value="encap_f1"/>
    <property type="match status" value="1"/>
</dbReference>
<proteinExistence type="inferred from homology"/>
<sequence length="270" mass="29789">MNQMDFLKKELAPVNNLAWEEILQRSEEILKQNLSARKFVDFIGPLGWDYAAYPTGKLKKGDASKEVCYATRLSLPLVEAYVPFELSLCELDSIARGSKSPDLSSLEEAARKIASFEDKAVFYGLDDACIEGIFAASKEFVQELPLQDPSELLASLAQVRAHFTLHGIEGPYALVASPALYTRIFSAGEGYPLYKKISDILGDSRIILSSQINDGIVVSLRGGDFELVSGQDISIGYKEHNDTVVSLYYTETFTFNVNTPEAAVPLKLVD</sequence>
<dbReference type="Gene3D" id="3.30.2320.10">
    <property type="entry name" value="hypothetical protein PF0899 domain"/>
    <property type="match status" value="1"/>
</dbReference>
<accession>A0A0T5XAD4</accession>
<evidence type="ECO:0000256" key="1">
    <source>
        <dbReference type="ARBA" id="ARBA00033738"/>
    </source>
</evidence>
<dbReference type="Gene3D" id="3.30.2400.30">
    <property type="match status" value="1"/>
</dbReference>
<name>A0A0T5XAD4_9BACT</name>